<organism evidence="3 5">
    <name type="scientific">Sphingobium yanoikuyae</name>
    <name type="common">Sphingomonas yanoikuyae</name>
    <dbReference type="NCBI Taxonomy" id="13690"/>
    <lineage>
        <taxon>Bacteria</taxon>
        <taxon>Pseudomonadati</taxon>
        <taxon>Pseudomonadota</taxon>
        <taxon>Alphaproteobacteria</taxon>
        <taxon>Sphingomonadales</taxon>
        <taxon>Sphingomonadaceae</taxon>
        <taxon>Sphingobium</taxon>
    </lineage>
</organism>
<evidence type="ECO:0000313" key="5">
    <source>
        <dbReference type="Proteomes" id="UP000028534"/>
    </source>
</evidence>
<dbReference type="eggNOG" id="ENOG5033XBG">
    <property type="taxonomic scope" value="Bacteria"/>
</dbReference>
<reference evidence="2 7" key="3">
    <citation type="submission" date="2018-10" db="EMBL/GenBank/DDBJ databases">
        <title>Characterization and genome analysis of a novel bacterium Sphingobium yanoikuyae SJTF8 capable of degrading PAHs.</title>
        <authorList>
            <person name="Yin C."/>
            <person name="Xiong W."/>
            <person name="Liang R."/>
        </authorList>
    </citation>
    <scope>NUCLEOTIDE SEQUENCE [LARGE SCALE GENOMIC DNA]</scope>
    <source>
        <strain evidence="2 7">SJTF8</strain>
        <plasmid evidence="7">pf1</plasmid>
        <plasmid evidence="2">pF1</plasmid>
    </source>
</reference>
<geneLocation type="plasmid" evidence="1">
    <name>pSES189</name>
</geneLocation>
<evidence type="ECO:0000313" key="2">
    <source>
        <dbReference type="EMBL" id="AYO75564.1"/>
    </source>
</evidence>
<dbReference type="EMBL" id="CP020927">
    <property type="protein sequence ID" value="ATP22057.1"/>
    <property type="molecule type" value="Genomic_DNA"/>
</dbReference>
<dbReference type="Pfam" id="PF13707">
    <property type="entry name" value="RloB"/>
    <property type="match status" value="1"/>
</dbReference>
<accession>A0A084EFC0</accession>
<sequence length="191" mass="20655">MSRQKRKVVPQRRRIFVGCEGESEQGYVALLTRLAETQRLAVHLDAVLLQPGGGDPSSLVDLAIKRAGEREKRHGAFEGRFILLDDDKLGISPDRDARITPAANKAGLGLIWQHTCHEALLLRHLEGCAQRRPGSTALAMTALSQAWPGYRKGMPAARLAERIDHGAIARAAAVEAALAGLLTTIGFIEPA</sequence>
<dbReference type="RefSeq" id="WP_017502533.1">
    <property type="nucleotide sequence ID" value="NZ_CP020927.1"/>
</dbReference>
<geneLocation type="plasmid" evidence="2">
    <name>pF1</name>
</geneLocation>
<dbReference type="Proteomes" id="UP000280708">
    <property type="component" value="Plasmid pF1"/>
</dbReference>
<reference evidence="1 6" key="2">
    <citation type="submission" date="2017-04" db="EMBL/GenBank/DDBJ databases">
        <title>Characterization, genome and methylation analysis of a phthalic acid esters degrading strain Sphingobium yanoikuyae SHJ.</title>
        <authorList>
            <person name="Feng L."/>
        </authorList>
    </citation>
    <scope>NUCLEOTIDE SEQUENCE [LARGE SCALE GENOMIC DNA]</scope>
    <source>
        <strain evidence="1 6">SHJ</strain>
        <plasmid evidence="6">Plasmid pses189</plasmid>
        <plasmid evidence="1">pSES189</plasmid>
    </source>
</reference>
<dbReference type="AlphaFoldDB" id="A0A084EFC0"/>
<dbReference type="EMBL" id="JGVR01000030">
    <property type="protein sequence ID" value="KEZ16662.1"/>
    <property type="molecule type" value="Genomic_DNA"/>
</dbReference>
<evidence type="ECO:0000313" key="8">
    <source>
        <dbReference type="Proteomes" id="UP000515377"/>
    </source>
</evidence>
<geneLocation type="plasmid" evidence="6">
    <name>pses189</name>
</geneLocation>
<dbReference type="Proteomes" id="UP000037029">
    <property type="component" value="Plasmid pses189"/>
</dbReference>
<evidence type="ECO:0000313" key="6">
    <source>
        <dbReference type="Proteomes" id="UP000037029"/>
    </source>
</evidence>
<evidence type="ECO:0008006" key="9">
    <source>
        <dbReference type="Google" id="ProtNLM"/>
    </source>
</evidence>
<proteinExistence type="predicted"/>
<geneLocation type="plasmid" evidence="7">
    <name>pf1</name>
</geneLocation>
<dbReference type="Proteomes" id="UP000028534">
    <property type="component" value="Unassembled WGS sequence"/>
</dbReference>
<evidence type="ECO:0000313" key="1">
    <source>
        <dbReference type="EMBL" id="ATP22057.1"/>
    </source>
</evidence>
<reference evidence="4 8" key="4">
    <citation type="submission" date="2020-07" db="EMBL/GenBank/DDBJ databases">
        <title>Whole genome sequence of Sphingobium yanoikuyae A3.</title>
        <authorList>
            <person name="Han S.-S."/>
        </authorList>
    </citation>
    <scope>NUCLEOTIDE SEQUENCE [LARGE SCALE GENOMIC DNA]</scope>
    <source>
        <strain evidence="4 8">A3</strain>
        <plasmid evidence="4 8">unnamed3</plasmid>
    </source>
</reference>
<dbReference type="EMBL" id="CP060127">
    <property type="protein sequence ID" value="QNG49781.1"/>
    <property type="molecule type" value="Genomic_DNA"/>
</dbReference>
<evidence type="ECO:0000313" key="3">
    <source>
        <dbReference type="EMBL" id="KEZ16662.1"/>
    </source>
</evidence>
<dbReference type="Proteomes" id="UP000515377">
    <property type="component" value="Plasmid unnamed3"/>
</dbReference>
<evidence type="ECO:0000313" key="7">
    <source>
        <dbReference type="Proteomes" id="UP000280708"/>
    </source>
</evidence>
<dbReference type="InterPro" id="IPR025591">
    <property type="entry name" value="RloB"/>
</dbReference>
<evidence type="ECO:0000313" key="4">
    <source>
        <dbReference type="EMBL" id="QNG49781.1"/>
    </source>
</evidence>
<dbReference type="EMBL" id="CP033227">
    <property type="protein sequence ID" value="AYO75564.1"/>
    <property type="molecule type" value="Genomic_DNA"/>
</dbReference>
<reference evidence="3 5" key="1">
    <citation type="submission" date="2014-03" db="EMBL/GenBank/DDBJ databases">
        <title>Genome sequence of Sphingobium yanoikuyae B1.</title>
        <authorList>
            <person name="Gan H.M."/>
            <person name="Gan H.Y."/>
            <person name="Savka M.A."/>
        </authorList>
    </citation>
    <scope>NUCLEOTIDE SEQUENCE [LARGE SCALE GENOMIC DNA]</scope>
    <source>
        <strain evidence="3 5">B1</strain>
    </source>
</reference>
<protein>
    <recommendedName>
        <fullName evidence="9">RloB domain-containing protein</fullName>
    </recommendedName>
</protein>
<dbReference type="PATRIC" id="fig|13690.10.peg.4202"/>
<name>A0A084EFC0_SPHYA</name>
<geneLocation type="plasmid" evidence="4 8">
    <name>unnamed3</name>
</geneLocation>
<gene>
    <name evidence="1" type="ORF">BV87_26820</name>
    <name evidence="3" type="ORF">CP98_04091</name>
    <name evidence="2" type="ORF">EBF16_00740</name>
    <name evidence="4" type="ORF">H3V42_33735</name>
</gene>
<keyword evidence="1" id="KW-0614">Plasmid</keyword>